<dbReference type="Pfam" id="PF03009">
    <property type="entry name" value="GDPD"/>
    <property type="match status" value="1"/>
</dbReference>
<feature type="domain" description="GP-PDE" evidence="1">
    <location>
        <begin position="1"/>
        <end position="50"/>
    </location>
</feature>
<gene>
    <name evidence="2" type="ORF">HNR11_001009</name>
</gene>
<dbReference type="PANTHER" id="PTHR43805:SF1">
    <property type="entry name" value="GP-PDE DOMAIN-CONTAINING PROTEIN"/>
    <property type="match status" value="1"/>
</dbReference>
<dbReference type="InterPro" id="IPR017946">
    <property type="entry name" value="PLC-like_Pdiesterase_TIM-brl"/>
</dbReference>
<comment type="caution">
    <text evidence="2">The sequence shown here is derived from an EMBL/GenBank/DDBJ whole genome shotgun (WGS) entry which is preliminary data.</text>
</comment>
<dbReference type="Gene3D" id="3.20.20.190">
    <property type="entry name" value="Phosphatidylinositol (PI) phosphodiesterase"/>
    <property type="match status" value="1"/>
</dbReference>
<evidence type="ECO:0000313" key="2">
    <source>
        <dbReference type="EMBL" id="NYJ16475.1"/>
    </source>
</evidence>
<name>A0A7Z0J2N6_9MICC</name>
<organism evidence="2 3">
    <name type="scientific">Nesterenkonia sandarakina</name>
    <dbReference type="NCBI Taxonomy" id="272918"/>
    <lineage>
        <taxon>Bacteria</taxon>
        <taxon>Bacillati</taxon>
        <taxon>Actinomycetota</taxon>
        <taxon>Actinomycetes</taxon>
        <taxon>Micrococcales</taxon>
        <taxon>Micrococcaceae</taxon>
        <taxon>Nesterenkonia</taxon>
    </lineage>
</organism>
<dbReference type="GO" id="GO:0006629">
    <property type="term" value="P:lipid metabolic process"/>
    <property type="evidence" value="ECO:0007669"/>
    <property type="project" value="InterPro"/>
</dbReference>
<sequence>MTPRFVQRCHRAGLQVHVWVVDDPRQMHELLDMGVDGLMTDDAEALAEVMRERSVWPQR</sequence>
<keyword evidence="3" id="KW-1185">Reference proteome</keyword>
<protein>
    <submittedName>
        <fullName evidence="2">Glycerophosphoryl diester phosphodiesterase</fullName>
    </submittedName>
</protein>
<evidence type="ECO:0000259" key="1">
    <source>
        <dbReference type="PROSITE" id="PS51704"/>
    </source>
</evidence>
<dbReference type="RefSeq" id="WP_343050592.1">
    <property type="nucleotide sequence ID" value="NZ_BAAALK010000006.1"/>
</dbReference>
<dbReference type="SUPFAM" id="SSF51695">
    <property type="entry name" value="PLC-like phosphodiesterases"/>
    <property type="match status" value="1"/>
</dbReference>
<dbReference type="InterPro" id="IPR030395">
    <property type="entry name" value="GP_PDE_dom"/>
</dbReference>
<dbReference type="PANTHER" id="PTHR43805">
    <property type="entry name" value="GLYCEROPHOSPHORYL DIESTER PHOSPHODIESTERASE"/>
    <property type="match status" value="1"/>
</dbReference>
<dbReference type="EMBL" id="JACCFQ010000001">
    <property type="protein sequence ID" value="NYJ16475.1"/>
    <property type="molecule type" value="Genomic_DNA"/>
</dbReference>
<evidence type="ECO:0000313" key="3">
    <source>
        <dbReference type="Proteomes" id="UP000560069"/>
    </source>
</evidence>
<dbReference type="AlphaFoldDB" id="A0A7Z0J2N6"/>
<reference evidence="2 3" key="1">
    <citation type="submission" date="2020-07" db="EMBL/GenBank/DDBJ databases">
        <title>Sequencing the genomes of 1000 actinobacteria strains.</title>
        <authorList>
            <person name="Klenk H.-P."/>
        </authorList>
    </citation>
    <scope>NUCLEOTIDE SEQUENCE [LARGE SCALE GENOMIC DNA]</scope>
    <source>
        <strain evidence="2 3">DSM 15664</strain>
    </source>
</reference>
<accession>A0A7Z0J2N6</accession>
<dbReference type="GO" id="GO:0008081">
    <property type="term" value="F:phosphoric diester hydrolase activity"/>
    <property type="evidence" value="ECO:0007669"/>
    <property type="project" value="InterPro"/>
</dbReference>
<dbReference type="Proteomes" id="UP000560069">
    <property type="component" value="Unassembled WGS sequence"/>
</dbReference>
<dbReference type="PROSITE" id="PS51704">
    <property type="entry name" value="GP_PDE"/>
    <property type="match status" value="1"/>
</dbReference>
<proteinExistence type="predicted"/>